<dbReference type="EMBL" id="JASBWR010000003">
    <property type="protein sequence ID" value="KAJ9112861.1"/>
    <property type="molecule type" value="Genomic_DNA"/>
</dbReference>
<evidence type="ECO:0000313" key="1">
    <source>
        <dbReference type="EMBL" id="KAJ9112861.1"/>
    </source>
</evidence>
<comment type="caution">
    <text evidence="1">The sequence shown here is derived from an EMBL/GenBank/DDBJ whole genome shotgun (WGS) entry which is preliminary data.</text>
</comment>
<protein>
    <submittedName>
        <fullName evidence="1">Uncharacterized protein</fullName>
    </submittedName>
</protein>
<accession>A0ACC2WP36</accession>
<evidence type="ECO:0000313" key="2">
    <source>
        <dbReference type="Proteomes" id="UP001241377"/>
    </source>
</evidence>
<reference evidence="1" key="1">
    <citation type="submission" date="2023-04" db="EMBL/GenBank/DDBJ databases">
        <title>Draft Genome sequencing of Naganishia species isolated from polar environments using Oxford Nanopore Technology.</title>
        <authorList>
            <person name="Leo P."/>
            <person name="Venkateswaran K."/>
        </authorList>
    </citation>
    <scope>NUCLEOTIDE SEQUENCE</scope>
    <source>
        <strain evidence="1">MNA-CCFEE 5261</strain>
    </source>
</reference>
<dbReference type="Proteomes" id="UP001241377">
    <property type="component" value="Unassembled WGS sequence"/>
</dbReference>
<name>A0ACC2WP36_9TREE</name>
<gene>
    <name evidence="1" type="ORF">QFC19_000416</name>
</gene>
<organism evidence="1 2">
    <name type="scientific">Naganishia cerealis</name>
    <dbReference type="NCBI Taxonomy" id="610337"/>
    <lineage>
        <taxon>Eukaryota</taxon>
        <taxon>Fungi</taxon>
        <taxon>Dikarya</taxon>
        <taxon>Basidiomycota</taxon>
        <taxon>Agaricomycotina</taxon>
        <taxon>Tremellomycetes</taxon>
        <taxon>Filobasidiales</taxon>
        <taxon>Filobasidiaceae</taxon>
        <taxon>Naganishia</taxon>
    </lineage>
</organism>
<sequence length="365" mass="39066">MSYKRRVGPRTYARKPNPGGATSSSTKNPLPLPVQDTSTPSSTKNTLPMPGRDTSARFGTVTAPSTSMSPQLATMTAITTPCNVLAFGSPYSVSTSTTSDQSLPDTPTSAVSPARPIRTTNKSHKMTGTLPRPSFQGRNSGFLYPTTNSRSVPQPLTISSHMLFTPSDGGMSSHSIGNEAAAVNHKPMSTGLWQSLLGNAGDQSRNEHQQSTQPSPCLFPSLDSPRYPTARASFQPLVTQSTPQAGKTHSQLGMNTPMMHEMQNVRPFAPPSSAPQMMFPGGQFQYSSQVTPQPTHFPSRTLSGSSVSSSNMLMTPPRPGMIKTDSEHMEQSPVFTSFELSLGHSLSSNQVGGIRAQEAHLKRCK</sequence>
<proteinExistence type="predicted"/>
<keyword evidence="2" id="KW-1185">Reference proteome</keyword>